<reference evidence="3" key="1">
    <citation type="submission" date="2016-11" db="EMBL/GenBank/DDBJ databases">
        <authorList>
            <person name="Shukria A."/>
            <person name="Stevens D.C."/>
        </authorList>
    </citation>
    <scope>NUCLEOTIDE SEQUENCE [LARGE SCALE GENOMIC DNA]</scope>
    <source>
        <strain evidence="3">Cbfe23</strain>
    </source>
</reference>
<dbReference type="InterPro" id="IPR051396">
    <property type="entry name" value="Bact_Antivir_Def_Nuclease"/>
</dbReference>
<organism evidence="2 3">
    <name type="scientific">Cystobacter ferrugineus</name>
    <dbReference type="NCBI Taxonomy" id="83449"/>
    <lineage>
        <taxon>Bacteria</taxon>
        <taxon>Pseudomonadati</taxon>
        <taxon>Myxococcota</taxon>
        <taxon>Myxococcia</taxon>
        <taxon>Myxococcales</taxon>
        <taxon>Cystobacterineae</taxon>
        <taxon>Archangiaceae</taxon>
        <taxon>Cystobacter</taxon>
    </lineage>
</organism>
<gene>
    <name evidence="2" type="ORF">BON30_18385</name>
</gene>
<dbReference type="PIRSF" id="PIRSF029347">
    <property type="entry name" value="RecF"/>
    <property type="match status" value="1"/>
</dbReference>
<sequence>MGFELEVDNYRALRRIRWKADGVCALVGPNGSGKTTLLSVLQFLRHAALGGFGNALNAHGGAVLFRHRQAADDEPVRFAFTTGDVRWESMPSASGLGVVVPVPERLTIGQDVVAEQRAGEVGFHVLKENKTRGEISFLIAVEAALPDEVSAMVPLMSALADARLYSFEAFWQLKKEGSRGGADVWLDSDGRNAFTVLRNWLAGRREHRSRWEWVRSGLRECFPDLFDDLDFAVAGQTVAAQFYGPGGGNPTPMHLAPNGLLMALLLLCAVASADQGIICIDEPENGLHPYAIQRLISLMRERAEAHGLTILLATHSPTLLNEFNDQPDHVFIMEPGHESLPVRLDQHQNPEWLRNFALGDLYMNQTIAPQVQPKT</sequence>
<dbReference type="EMBL" id="MPIN01000004">
    <property type="protein sequence ID" value="OJH39468.1"/>
    <property type="molecule type" value="Genomic_DNA"/>
</dbReference>
<dbReference type="CDD" id="cd00267">
    <property type="entry name" value="ABC_ATPase"/>
    <property type="match status" value="1"/>
</dbReference>
<dbReference type="SMART" id="SM00382">
    <property type="entry name" value="AAA"/>
    <property type="match status" value="1"/>
</dbReference>
<accession>A0A1L9BB72</accession>
<dbReference type="GO" id="GO:0005524">
    <property type="term" value="F:ATP binding"/>
    <property type="evidence" value="ECO:0007669"/>
    <property type="project" value="InterPro"/>
</dbReference>
<dbReference type="InterPro" id="IPR003593">
    <property type="entry name" value="AAA+_ATPase"/>
</dbReference>
<dbReference type="AlphaFoldDB" id="A0A1L9BB72"/>
<dbReference type="Pfam" id="PF13304">
    <property type="entry name" value="AAA_21"/>
    <property type="match status" value="2"/>
</dbReference>
<dbReference type="Gene3D" id="3.40.50.300">
    <property type="entry name" value="P-loop containing nucleotide triphosphate hydrolases"/>
    <property type="match status" value="2"/>
</dbReference>
<dbReference type="STRING" id="83449.BON30_18385"/>
<dbReference type="InterPro" id="IPR027417">
    <property type="entry name" value="P-loop_NTPase"/>
</dbReference>
<dbReference type="InterPro" id="IPR014555">
    <property type="entry name" value="RecF-like"/>
</dbReference>
<dbReference type="OrthoDB" id="5507830at2"/>
<proteinExistence type="predicted"/>
<evidence type="ECO:0000259" key="1">
    <source>
        <dbReference type="SMART" id="SM00382"/>
    </source>
</evidence>
<dbReference type="PANTHER" id="PTHR43581">
    <property type="entry name" value="ATP/GTP PHOSPHATASE"/>
    <property type="match status" value="1"/>
</dbReference>
<reference evidence="2 3" key="2">
    <citation type="submission" date="2016-12" db="EMBL/GenBank/DDBJ databases">
        <title>Draft Genome Sequence of Cystobacter ferrugineus Strain Cbfe23.</title>
        <authorList>
            <person name="Akbar S."/>
            <person name="Dowd S.E."/>
            <person name="Stevens D.C."/>
        </authorList>
    </citation>
    <scope>NUCLEOTIDE SEQUENCE [LARGE SCALE GENOMIC DNA]</scope>
    <source>
        <strain evidence="2 3">Cbfe23</strain>
    </source>
</reference>
<dbReference type="PANTHER" id="PTHR43581:SF4">
    <property type="entry name" value="ATP_GTP PHOSPHATASE"/>
    <property type="match status" value="1"/>
</dbReference>
<dbReference type="GO" id="GO:0016887">
    <property type="term" value="F:ATP hydrolysis activity"/>
    <property type="evidence" value="ECO:0007669"/>
    <property type="project" value="InterPro"/>
</dbReference>
<evidence type="ECO:0000313" key="2">
    <source>
        <dbReference type="EMBL" id="OJH39468.1"/>
    </source>
</evidence>
<comment type="caution">
    <text evidence="2">The sequence shown here is derived from an EMBL/GenBank/DDBJ whole genome shotgun (WGS) entry which is preliminary data.</text>
</comment>
<name>A0A1L9BB72_9BACT</name>
<protein>
    <recommendedName>
        <fullName evidence="1">AAA+ ATPase domain-containing protein</fullName>
    </recommendedName>
</protein>
<evidence type="ECO:0000313" key="3">
    <source>
        <dbReference type="Proteomes" id="UP000182229"/>
    </source>
</evidence>
<feature type="domain" description="AAA+ ATPase" evidence="1">
    <location>
        <begin position="20"/>
        <end position="337"/>
    </location>
</feature>
<dbReference type="InterPro" id="IPR003959">
    <property type="entry name" value="ATPase_AAA_core"/>
</dbReference>
<dbReference type="RefSeq" id="WP_071899642.1">
    <property type="nucleotide sequence ID" value="NZ_MPIN01000004.1"/>
</dbReference>
<dbReference type="SUPFAM" id="SSF52540">
    <property type="entry name" value="P-loop containing nucleoside triphosphate hydrolases"/>
    <property type="match status" value="1"/>
</dbReference>
<dbReference type="Proteomes" id="UP000182229">
    <property type="component" value="Unassembled WGS sequence"/>
</dbReference>
<keyword evidence="3" id="KW-1185">Reference proteome</keyword>